<dbReference type="InterPro" id="IPR051677">
    <property type="entry name" value="AfsR-DnrI-RedD_regulator"/>
</dbReference>
<evidence type="ECO:0000313" key="5">
    <source>
        <dbReference type="Proteomes" id="UP000272238"/>
    </source>
</evidence>
<gene>
    <name evidence="4" type="ORF">D8M03_14085</name>
</gene>
<evidence type="ECO:0000256" key="2">
    <source>
        <dbReference type="ARBA" id="ARBA00023163"/>
    </source>
</evidence>
<dbReference type="Proteomes" id="UP000272238">
    <property type="component" value="Unassembled WGS sequence"/>
</dbReference>
<evidence type="ECO:0000313" key="4">
    <source>
        <dbReference type="EMBL" id="RKQ14437.1"/>
    </source>
</evidence>
<comment type="caution">
    <text evidence="4">The sequence shown here is derived from an EMBL/GenBank/DDBJ whole genome shotgun (WGS) entry which is preliminary data.</text>
</comment>
<dbReference type="SMART" id="SM01043">
    <property type="entry name" value="BTAD"/>
    <property type="match status" value="1"/>
</dbReference>
<dbReference type="PANTHER" id="PTHR35807">
    <property type="entry name" value="TRANSCRIPTIONAL REGULATOR REDD-RELATED"/>
    <property type="match status" value="1"/>
</dbReference>
<dbReference type="Pfam" id="PF13424">
    <property type="entry name" value="TPR_12"/>
    <property type="match status" value="1"/>
</dbReference>
<keyword evidence="5" id="KW-1185">Reference proteome</keyword>
<proteinExistence type="predicted"/>
<dbReference type="RefSeq" id="WP_121215465.1">
    <property type="nucleotide sequence ID" value="NZ_RBZN01000044.1"/>
</dbReference>
<dbReference type="InterPro" id="IPR019734">
    <property type="entry name" value="TPR_rpt"/>
</dbReference>
<reference evidence="4 5" key="1">
    <citation type="journal article" date="2016" name="Antonie Van Leeuwenhoek">
        <title>Lysinibacillus endophyticus sp. nov., an indole-3-acetic acid producing endophytic bacterium isolated from corn root (Zea mays cv. Xinken-5).</title>
        <authorList>
            <person name="Yu J."/>
            <person name="Guan X."/>
            <person name="Liu C."/>
            <person name="Xiang W."/>
            <person name="Yu Z."/>
            <person name="Liu X."/>
            <person name="Wang G."/>
        </authorList>
    </citation>
    <scope>NUCLEOTIDE SEQUENCE [LARGE SCALE GENOMIC DNA]</scope>
    <source>
        <strain evidence="4 5">DSM 100506</strain>
    </source>
</reference>
<accession>A0A494YWF1</accession>
<dbReference type="InterPro" id="IPR016032">
    <property type="entry name" value="Sig_transdc_resp-reg_C-effctor"/>
</dbReference>
<protein>
    <recommendedName>
        <fullName evidence="3">Bacterial transcriptional activator domain-containing protein</fullName>
    </recommendedName>
</protein>
<name>A0A494YWF1_9BACL</name>
<dbReference type="EMBL" id="RBZN01000044">
    <property type="protein sequence ID" value="RKQ14437.1"/>
    <property type="molecule type" value="Genomic_DNA"/>
</dbReference>
<keyword evidence="2" id="KW-0804">Transcription</keyword>
<keyword evidence="1" id="KW-0805">Transcription regulation</keyword>
<dbReference type="Pfam" id="PF25873">
    <property type="entry name" value="WHD_MalT"/>
    <property type="match status" value="1"/>
</dbReference>
<dbReference type="GO" id="GO:0006355">
    <property type="term" value="P:regulation of DNA-templated transcription"/>
    <property type="evidence" value="ECO:0007669"/>
    <property type="project" value="InterPro"/>
</dbReference>
<dbReference type="PANTHER" id="PTHR35807:SF2">
    <property type="entry name" value="TRANSCRIPTIONAL ACTIVATOR DOMAIN"/>
    <property type="match status" value="1"/>
</dbReference>
<dbReference type="InterPro" id="IPR011990">
    <property type="entry name" value="TPR-like_helical_dom_sf"/>
</dbReference>
<dbReference type="InterPro" id="IPR036388">
    <property type="entry name" value="WH-like_DNA-bd_sf"/>
</dbReference>
<dbReference type="SMART" id="SM00028">
    <property type="entry name" value="TPR"/>
    <property type="match status" value="5"/>
</dbReference>
<feature type="domain" description="Bacterial transcriptional activator" evidence="3">
    <location>
        <begin position="784"/>
        <end position="919"/>
    </location>
</feature>
<dbReference type="InterPro" id="IPR059106">
    <property type="entry name" value="WHD_MalT"/>
</dbReference>
<sequence>MMISTIEINENNLLVRKDLFLKLDSFHSKKLITLIAGNGFGKRTLISSYLKHNNIHYTWFTLQSPLTTLQEFLSTIIMHLESIQQNQLETLPINQQVDEVINILLKKKDPYWLILEGCEHIQFENHHFALLNSFIDRLPNHVTCVFLGKRLPNKITQSKWKMQGKLLSINSEDLAFNKEDIKYLFHSIYQLQISDFEIERTLQETEGWAAGIALYYEAVKELPSIDREQFWNNIKTGDDIYQYITNEIIEELPHHLHEFLYYCSLCRTIDKEIFIEVFPNLSVHEAIHELEDKGVIMIYDANGTPRLHELFRRYLYKKALIELGEERIQAFHGQVSQTFLKKYQFFNALSHSLASGNAQKTAEIMNLMIDRYEPEHFLQLIDGWLESISPSLDLSMTSLLIFRCIPVKLSERLIDPLLLLLKKFENVNPAITLNIYHRLATIYFYKGELKKAIIDYNNSLNLAVQIDNRPMIALNTSMLAQMYRFIKNKEKSISLAKKALLLAEKDGYDHTQMHSLWNLSEIMVDEGDIHLGKRFAMESIDVSLKCDDAAVIYPYCTISKYYRKTNQLDKSFQWVEKAVKHAEKYQIETDLGWAYTELALWYKDNQQFELAEQYIKKAEELFKSFRHHNCIVRLHLVDILREFNKNEEAQKILDDIKKTVKKYDYEWITFYEPKIEPDIDEKLTLKLLGSFEIKVGRKKIKISRKSSKKLLFLLATQYKRRWSKEEIIGRLFPDEEEEIASNYFNVALSYLRKELEPNLKKGRDSKYIKYDGSHYYFVYENIDCDFKKLNDLLDDPINTNTSLETYIQLYSGDLLEEYPYEDFLIDKRDELKSDYLDVLKNLVKESEGNGKLEQSYQIYEKMIQVDPFEEQFYLNYIKSLLKTGQRNKAHQIANKAIQYIEVELGIPIQSEIESLLTIKSK</sequence>
<organism evidence="4 5">
    <name type="scientific">Ureibacillus endophyticus</name>
    <dbReference type="NCBI Taxonomy" id="1978490"/>
    <lineage>
        <taxon>Bacteria</taxon>
        <taxon>Bacillati</taxon>
        <taxon>Bacillota</taxon>
        <taxon>Bacilli</taxon>
        <taxon>Bacillales</taxon>
        <taxon>Caryophanaceae</taxon>
        <taxon>Ureibacillus</taxon>
    </lineage>
</organism>
<dbReference type="GO" id="GO:0003677">
    <property type="term" value="F:DNA binding"/>
    <property type="evidence" value="ECO:0007669"/>
    <property type="project" value="InterPro"/>
</dbReference>
<evidence type="ECO:0000259" key="3">
    <source>
        <dbReference type="SMART" id="SM01043"/>
    </source>
</evidence>
<dbReference type="InterPro" id="IPR005158">
    <property type="entry name" value="BTAD"/>
</dbReference>
<dbReference type="Gene3D" id="1.10.10.10">
    <property type="entry name" value="Winged helix-like DNA-binding domain superfamily/Winged helix DNA-binding domain"/>
    <property type="match status" value="1"/>
</dbReference>
<dbReference type="SUPFAM" id="SSF46894">
    <property type="entry name" value="C-terminal effector domain of the bipartite response regulators"/>
    <property type="match status" value="1"/>
</dbReference>
<dbReference type="Gene3D" id="1.25.40.10">
    <property type="entry name" value="Tetratricopeptide repeat domain"/>
    <property type="match status" value="3"/>
</dbReference>
<dbReference type="Pfam" id="PF03704">
    <property type="entry name" value="BTAD"/>
    <property type="match status" value="1"/>
</dbReference>
<evidence type="ECO:0000256" key="1">
    <source>
        <dbReference type="ARBA" id="ARBA00023015"/>
    </source>
</evidence>
<dbReference type="AlphaFoldDB" id="A0A494YWF1"/>
<dbReference type="SUPFAM" id="SSF48452">
    <property type="entry name" value="TPR-like"/>
    <property type="match status" value="2"/>
</dbReference>
<dbReference type="OrthoDB" id="1137593at2"/>